<evidence type="ECO:0000313" key="8">
    <source>
        <dbReference type="EMBL" id="RUS87821.1"/>
    </source>
</evidence>
<protein>
    <recommendedName>
        <fullName evidence="7">Major facilitator superfamily (MFS) profile domain-containing protein</fullName>
    </recommendedName>
</protein>
<dbReference type="PANTHER" id="PTHR43385:SF1">
    <property type="entry name" value="RIBOFLAVIN TRANSPORTER RIBJ"/>
    <property type="match status" value="1"/>
</dbReference>
<feature type="transmembrane region" description="Helical" evidence="6">
    <location>
        <begin position="392"/>
        <end position="414"/>
    </location>
</feature>
<feature type="transmembrane region" description="Helical" evidence="6">
    <location>
        <begin position="12"/>
        <end position="31"/>
    </location>
</feature>
<feature type="transmembrane region" description="Helical" evidence="6">
    <location>
        <begin position="303"/>
        <end position="324"/>
    </location>
</feature>
<feature type="transmembrane region" description="Helical" evidence="6">
    <location>
        <begin position="336"/>
        <end position="353"/>
    </location>
</feature>
<feature type="transmembrane region" description="Helical" evidence="6">
    <location>
        <begin position="115"/>
        <end position="135"/>
    </location>
</feature>
<accession>A0A433U1X6</accession>
<dbReference type="Pfam" id="PF07690">
    <property type="entry name" value="MFS_1"/>
    <property type="match status" value="1"/>
</dbReference>
<comment type="caution">
    <text evidence="8">The sequence shown here is derived from an EMBL/GenBank/DDBJ whole genome shotgun (WGS) entry which is preliminary data.</text>
</comment>
<evidence type="ECO:0000313" key="9">
    <source>
        <dbReference type="Proteomes" id="UP000271974"/>
    </source>
</evidence>
<evidence type="ECO:0000256" key="3">
    <source>
        <dbReference type="ARBA" id="ARBA00022692"/>
    </source>
</evidence>
<dbReference type="SUPFAM" id="SSF103473">
    <property type="entry name" value="MFS general substrate transporter"/>
    <property type="match status" value="1"/>
</dbReference>
<keyword evidence="5 6" id="KW-0472">Membrane</keyword>
<gene>
    <name evidence="8" type="ORF">EGW08_004420</name>
</gene>
<sequence length="442" mass="48280">MGTYREKCAKMSSLIGIHFLVAPSSFLWNYGNLSAYMESFFHVYCNSSCVDGDSQFIPNLFVASICPGIYLSGPISSALGLKWTGVLSLAICNIGLISSTWTVQISVTATAFTMGFLNGVGMGMSLCVGFMYVSVWTDRHKGLFIATVTSAPTILSVAQNQIITAYVNPKNLKPDTEVGPRTFFSDVAMMKRVPVIILIYGVMTLGLQVIGTLLVMPPPSYPQKQNCTTKTIHTTSENISVDIAKGDSISKKPPRSYTPLEALRTRSFVALWFFVVALMYGMILKNNFYKQFGLTFIQNDMLLTLLGSLIPIVASIARITFGWLMDRDILSIRTCMVIILSANSLLCAFWWFAPQVGTVVYVVLVLGLASMQSVTYTLVAAGTLQIFGPHHFAGNFAMVYTAVTTIAIVSGLTVTPMLQSLGWFWLFASSSILSAVVVFLPL</sequence>
<dbReference type="PANTHER" id="PTHR43385">
    <property type="entry name" value="RIBOFLAVIN TRANSPORTER RIBJ"/>
    <property type="match status" value="1"/>
</dbReference>
<comment type="subcellular location">
    <subcellularLocation>
        <location evidence="1">Membrane</location>
        <topology evidence="1">Multi-pass membrane protein</topology>
    </subcellularLocation>
</comment>
<feature type="transmembrane region" description="Helical" evidence="6">
    <location>
        <begin position="359"/>
        <end position="380"/>
    </location>
</feature>
<evidence type="ECO:0000256" key="5">
    <source>
        <dbReference type="ARBA" id="ARBA00023136"/>
    </source>
</evidence>
<name>A0A433U1X6_ELYCH</name>
<evidence type="ECO:0000256" key="2">
    <source>
        <dbReference type="ARBA" id="ARBA00022448"/>
    </source>
</evidence>
<keyword evidence="2" id="KW-0813">Transport</keyword>
<dbReference type="PROSITE" id="PS50850">
    <property type="entry name" value="MFS"/>
    <property type="match status" value="1"/>
</dbReference>
<dbReference type="GO" id="GO:0022857">
    <property type="term" value="F:transmembrane transporter activity"/>
    <property type="evidence" value="ECO:0007669"/>
    <property type="project" value="InterPro"/>
</dbReference>
<feature type="transmembrane region" description="Helical" evidence="6">
    <location>
        <begin position="420"/>
        <end position="440"/>
    </location>
</feature>
<dbReference type="Gene3D" id="1.20.1250.20">
    <property type="entry name" value="MFS general substrate transporter like domains"/>
    <property type="match status" value="2"/>
</dbReference>
<evidence type="ECO:0000256" key="1">
    <source>
        <dbReference type="ARBA" id="ARBA00004141"/>
    </source>
</evidence>
<dbReference type="GO" id="GO:0016020">
    <property type="term" value="C:membrane"/>
    <property type="evidence" value="ECO:0007669"/>
    <property type="project" value="UniProtKB-SubCell"/>
</dbReference>
<feature type="non-terminal residue" evidence="8">
    <location>
        <position position="442"/>
    </location>
</feature>
<organism evidence="8 9">
    <name type="scientific">Elysia chlorotica</name>
    <name type="common">Eastern emerald elysia</name>
    <name type="synonym">Sea slug</name>
    <dbReference type="NCBI Taxonomy" id="188477"/>
    <lineage>
        <taxon>Eukaryota</taxon>
        <taxon>Metazoa</taxon>
        <taxon>Spiralia</taxon>
        <taxon>Lophotrochozoa</taxon>
        <taxon>Mollusca</taxon>
        <taxon>Gastropoda</taxon>
        <taxon>Heterobranchia</taxon>
        <taxon>Euthyneura</taxon>
        <taxon>Panpulmonata</taxon>
        <taxon>Sacoglossa</taxon>
        <taxon>Placobranchoidea</taxon>
        <taxon>Plakobranchidae</taxon>
        <taxon>Elysia</taxon>
    </lineage>
</organism>
<dbReference type="OrthoDB" id="410267at2759"/>
<feature type="domain" description="Major facilitator superfamily (MFS) profile" evidence="7">
    <location>
        <begin position="265"/>
        <end position="442"/>
    </location>
</feature>
<reference evidence="8 9" key="1">
    <citation type="submission" date="2019-01" db="EMBL/GenBank/DDBJ databases">
        <title>A draft genome assembly of the solar-powered sea slug Elysia chlorotica.</title>
        <authorList>
            <person name="Cai H."/>
            <person name="Li Q."/>
            <person name="Fang X."/>
            <person name="Li J."/>
            <person name="Curtis N.E."/>
            <person name="Altenburger A."/>
            <person name="Shibata T."/>
            <person name="Feng M."/>
            <person name="Maeda T."/>
            <person name="Schwartz J.A."/>
            <person name="Shigenobu S."/>
            <person name="Lundholm N."/>
            <person name="Nishiyama T."/>
            <person name="Yang H."/>
            <person name="Hasebe M."/>
            <person name="Li S."/>
            <person name="Pierce S.K."/>
            <person name="Wang J."/>
        </authorList>
    </citation>
    <scope>NUCLEOTIDE SEQUENCE [LARGE SCALE GENOMIC DNA]</scope>
    <source>
        <strain evidence="8">EC2010</strain>
        <tissue evidence="8">Whole organism of an adult</tissue>
    </source>
</reference>
<dbReference type="InterPro" id="IPR036259">
    <property type="entry name" value="MFS_trans_sf"/>
</dbReference>
<dbReference type="Proteomes" id="UP000271974">
    <property type="component" value="Unassembled WGS sequence"/>
</dbReference>
<dbReference type="InterPro" id="IPR020846">
    <property type="entry name" value="MFS_dom"/>
</dbReference>
<dbReference type="InterPro" id="IPR011701">
    <property type="entry name" value="MFS"/>
</dbReference>
<feature type="transmembrane region" description="Helical" evidence="6">
    <location>
        <begin position="83"/>
        <end position="103"/>
    </location>
</feature>
<keyword evidence="4 6" id="KW-1133">Transmembrane helix</keyword>
<dbReference type="InterPro" id="IPR052983">
    <property type="entry name" value="MFS_Riboflavin_Transporter"/>
</dbReference>
<feature type="transmembrane region" description="Helical" evidence="6">
    <location>
        <begin position="193"/>
        <end position="216"/>
    </location>
</feature>
<keyword evidence="3 6" id="KW-0812">Transmembrane</keyword>
<evidence type="ECO:0000256" key="6">
    <source>
        <dbReference type="SAM" id="Phobius"/>
    </source>
</evidence>
<dbReference type="AlphaFoldDB" id="A0A433U1X6"/>
<evidence type="ECO:0000259" key="7">
    <source>
        <dbReference type="PROSITE" id="PS50850"/>
    </source>
</evidence>
<dbReference type="EMBL" id="RQTK01000100">
    <property type="protein sequence ID" value="RUS87821.1"/>
    <property type="molecule type" value="Genomic_DNA"/>
</dbReference>
<evidence type="ECO:0000256" key="4">
    <source>
        <dbReference type="ARBA" id="ARBA00022989"/>
    </source>
</evidence>
<feature type="transmembrane region" description="Helical" evidence="6">
    <location>
        <begin position="265"/>
        <end position="283"/>
    </location>
</feature>
<proteinExistence type="predicted"/>
<keyword evidence="9" id="KW-1185">Reference proteome</keyword>